<evidence type="ECO:0000256" key="2">
    <source>
        <dbReference type="ARBA" id="ARBA00008445"/>
    </source>
</evidence>
<dbReference type="NCBIfam" id="TIGR00810">
    <property type="entry name" value="secG"/>
    <property type="match status" value="1"/>
</dbReference>
<dbReference type="GO" id="GO:0009306">
    <property type="term" value="P:protein secretion"/>
    <property type="evidence" value="ECO:0007669"/>
    <property type="project" value="UniProtKB-UniRule"/>
</dbReference>
<dbReference type="Pfam" id="PF03840">
    <property type="entry name" value="SecG"/>
    <property type="match status" value="1"/>
</dbReference>
<keyword evidence="4 9" id="KW-0812">Transmembrane</keyword>
<comment type="caution">
    <text evidence="9">Lacks conserved residue(s) required for the propagation of feature annotation.</text>
</comment>
<dbReference type="InterPro" id="IPR004692">
    <property type="entry name" value="SecG"/>
</dbReference>
<keyword evidence="5 9" id="KW-0653">Protein transport</keyword>
<organism evidence="10 11">
    <name type="scientific">Candidatus Woykebacteria bacterium RBG_16_39_9b</name>
    <dbReference type="NCBI Taxonomy" id="1802595"/>
    <lineage>
        <taxon>Bacteria</taxon>
        <taxon>Candidatus Woykeibacteriota</taxon>
    </lineage>
</organism>
<comment type="function">
    <text evidence="9">Involved in protein export. Participates in an early event of protein translocation.</text>
</comment>
<evidence type="ECO:0000256" key="5">
    <source>
        <dbReference type="ARBA" id="ARBA00022927"/>
    </source>
</evidence>
<evidence type="ECO:0000256" key="7">
    <source>
        <dbReference type="ARBA" id="ARBA00023010"/>
    </source>
</evidence>
<comment type="caution">
    <text evidence="10">The sequence shown here is derived from an EMBL/GenBank/DDBJ whole genome shotgun (WGS) entry which is preliminary data.</text>
</comment>
<evidence type="ECO:0000313" key="11">
    <source>
        <dbReference type="Proteomes" id="UP000178162"/>
    </source>
</evidence>
<evidence type="ECO:0000256" key="1">
    <source>
        <dbReference type="ARBA" id="ARBA00004141"/>
    </source>
</evidence>
<feature type="transmembrane region" description="Helical" evidence="9">
    <location>
        <begin position="50"/>
        <end position="71"/>
    </location>
</feature>
<proteinExistence type="inferred from homology"/>
<keyword evidence="9" id="KW-1003">Cell membrane</keyword>
<dbReference type="Proteomes" id="UP000178162">
    <property type="component" value="Unassembled WGS sequence"/>
</dbReference>
<gene>
    <name evidence="10" type="ORF">A2134_00105</name>
</gene>
<dbReference type="EMBL" id="MHCR01000004">
    <property type="protein sequence ID" value="OGY25929.1"/>
    <property type="molecule type" value="Genomic_DNA"/>
</dbReference>
<dbReference type="GO" id="GO:0005886">
    <property type="term" value="C:plasma membrane"/>
    <property type="evidence" value="ECO:0007669"/>
    <property type="project" value="UniProtKB-SubCell"/>
</dbReference>
<dbReference type="GO" id="GO:0015450">
    <property type="term" value="F:protein-transporting ATPase activity"/>
    <property type="evidence" value="ECO:0007669"/>
    <property type="project" value="UniProtKB-UniRule"/>
</dbReference>
<evidence type="ECO:0000256" key="3">
    <source>
        <dbReference type="ARBA" id="ARBA00022448"/>
    </source>
</evidence>
<dbReference type="AlphaFoldDB" id="A0A1G1WE07"/>
<reference evidence="10 11" key="1">
    <citation type="journal article" date="2016" name="Nat. Commun.">
        <title>Thousands of microbial genomes shed light on interconnected biogeochemical processes in an aquifer system.</title>
        <authorList>
            <person name="Anantharaman K."/>
            <person name="Brown C.T."/>
            <person name="Hug L.A."/>
            <person name="Sharon I."/>
            <person name="Castelle C.J."/>
            <person name="Probst A.J."/>
            <person name="Thomas B.C."/>
            <person name="Singh A."/>
            <person name="Wilkins M.J."/>
            <person name="Karaoz U."/>
            <person name="Brodie E.L."/>
            <person name="Williams K.H."/>
            <person name="Hubbard S.S."/>
            <person name="Banfield J.F."/>
        </authorList>
    </citation>
    <scope>NUCLEOTIDE SEQUENCE [LARGE SCALE GENOMIC DNA]</scope>
</reference>
<keyword evidence="3 9" id="KW-0813">Transport</keyword>
<evidence type="ECO:0000256" key="8">
    <source>
        <dbReference type="ARBA" id="ARBA00023136"/>
    </source>
</evidence>
<evidence type="ECO:0000256" key="6">
    <source>
        <dbReference type="ARBA" id="ARBA00022989"/>
    </source>
</evidence>
<name>A0A1G1WE07_9BACT</name>
<evidence type="ECO:0000313" key="10">
    <source>
        <dbReference type="EMBL" id="OGY25929.1"/>
    </source>
</evidence>
<keyword evidence="6 9" id="KW-1133">Transmembrane helix</keyword>
<evidence type="ECO:0000256" key="4">
    <source>
        <dbReference type="ARBA" id="ARBA00022692"/>
    </source>
</evidence>
<keyword evidence="7 9" id="KW-0811">Translocation</keyword>
<comment type="similarity">
    <text evidence="2 9">Belongs to the SecG family.</text>
</comment>
<protein>
    <recommendedName>
        <fullName evidence="9">Protein-export membrane protein SecG</fullName>
    </recommendedName>
</protein>
<comment type="subcellular location">
    <subcellularLocation>
        <location evidence="9">Cell membrane</location>
        <topology evidence="9">Multi-pass membrane protein</topology>
    </subcellularLocation>
    <subcellularLocation>
        <location evidence="1">Membrane</location>
        <topology evidence="1">Multi-pass membrane protein</topology>
    </subcellularLocation>
</comment>
<dbReference type="STRING" id="1802595.A2134_00105"/>
<accession>A0A1G1WE07</accession>
<sequence length="72" mass="7724">MKEIILIFQVLVSISLVIVILLQQRGTGVGAAFGGGGAVYRSKRGVEKLLYYTTIILGIIFAALALSFILII</sequence>
<evidence type="ECO:0000256" key="9">
    <source>
        <dbReference type="RuleBase" id="RU365087"/>
    </source>
</evidence>
<keyword evidence="8 9" id="KW-0472">Membrane</keyword>